<sequence>MREDEERRRHGRRGGNKDEKEETNEEEGEEESTTNGHLPRHLSEVRLSPSASCVDQVTCFNDVPPRRSLEPKHRALRASA</sequence>
<feature type="compositionally biased region" description="Acidic residues" evidence="1">
    <location>
        <begin position="21"/>
        <end position="32"/>
    </location>
</feature>
<proteinExistence type="predicted"/>
<comment type="caution">
    <text evidence="2">The sequence shown here is derived from an EMBL/GenBank/DDBJ whole genome shotgun (WGS) entry which is preliminary data.</text>
</comment>
<protein>
    <submittedName>
        <fullName evidence="2">Uncharacterized protein</fullName>
    </submittedName>
</protein>
<reference evidence="2 3" key="1">
    <citation type="journal article" date="2019" name="Nat. Plants">
        <title>Genome sequencing of Musa balbisiana reveals subgenome evolution and function divergence in polyploid bananas.</title>
        <authorList>
            <person name="Yao X."/>
        </authorList>
    </citation>
    <scope>NUCLEOTIDE SEQUENCE [LARGE SCALE GENOMIC DNA]</scope>
    <source>
        <strain evidence="3">cv. DH-PKW</strain>
        <tissue evidence="2">Leaves</tissue>
    </source>
</reference>
<dbReference type="AlphaFoldDB" id="A0A4S8K8F2"/>
<gene>
    <name evidence="2" type="ORF">C4D60_Mb08t33360</name>
</gene>
<accession>A0A4S8K8F2</accession>
<dbReference type="EMBL" id="PYDT01000002">
    <property type="protein sequence ID" value="THU71229.1"/>
    <property type="molecule type" value="Genomic_DNA"/>
</dbReference>
<feature type="compositionally biased region" description="Basic and acidic residues" evidence="1">
    <location>
        <begin position="64"/>
        <end position="73"/>
    </location>
</feature>
<feature type="region of interest" description="Disordered" evidence="1">
    <location>
        <begin position="1"/>
        <end position="52"/>
    </location>
</feature>
<evidence type="ECO:0000313" key="3">
    <source>
        <dbReference type="Proteomes" id="UP000317650"/>
    </source>
</evidence>
<keyword evidence="3" id="KW-1185">Reference proteome</keyword>
<evidence type="ECO:0000313" key="2">
    <source>
        <dbReference type="EMBL" id="THU71229.1"/>
    </source>
</evidence>
<name>A0A4S8K8F2_MUSBA</name>
<dbReference type="Proteomes" id="UP000317650">
    <property type="component" value="Chromosome 8"/>
</dbReference>
<organism evidence="2 3">
    <name type="scientific">Musa balbisiana</name>
    <name type="common">Banana</name>
    <dbReference type="NCBI Taxonomy" id="52838"/>
    <lineage>
        <taxon>Eukaryota</taxon>
        <taxon>Viridiplantae</taxon>
        <taxon>Streptophyta</taxon>
        <taxon>Embryophyta</taxon>
        <taxon>Tracheophyta</taxon>
        <taxon>Spermatophyta</taxon>
        <taxon>Magnoliopsida</taxon>
        <taxon>Liliopsida</taxon>
        <taxon>Zingiberales</taxon>
        <taxon>Musaceae</taxon>
        <taxon>Musa</taxon>
    </lineage>
</organism>
<feature type="region of interest" description="Disordered" evidence="1">
    <location>
        <begin position="61"/>
        <end position="80"/>
    </location>
</feature>
<evidence type="ECO:0000256" key="1">
    <source>
        <dbReference type="SAM" id="MobiDB-lite"/>
    </source>
</evidence>